<organism evidence="1 2">
    <name type="scientific">Hymenoscyphus fraxineus</name>
    <dbReference type="NCBI Taxonomy" id="746836"/>
    <lineage>
        <taxon>Eukaryota</taxon>
        <taxon>Fungi</taxon>
        <taxon>Dikarya</taxon>
        <taxon>Ascomycota</taxon>
        <taxon>Pezizomycotina</taxon>
        <taxon>Leotiomycetes</taxon>
        <taxon>Helotiales</taxon>
        <taxon>Helotiaceae</taxon>
        <taxon>Hymenoscyphus</taxon>
    </lineage>
</organism>
<comment type="caution">
    <text evidence="1">The sequence shown here is derived from an EMBL/GenBank/DDBJ whole genome shotgun (WGS) entry which is preliminary data.</text>
</comment>
<evidence type="ECO:0000313" key="2">
    <source>
        <dbReference type="Proteomes" id="UP000696280"/>
    </source>
</evidence>
<dbReference type="EMBL" id="CAJVRL010000043">
    <property type="protein sequence ID" value="CAG8951583.1"/>
    <property type="molecule type" value="Genomic_DNA"/>
</dbReference>
<dbReference type="Proteomes" id="UP000696280">
    <property type="component" value="Unassembled WGS sequence"/>
</dbReference>
<keyword evidence="2" id="KW-1185">Reference proteome</keyword>
<dbReference type="SUPFAM" id="SSF53254">
    <property type="entry name" value="Phosphoglycerate mutase-like"/>
    <property type="match status" value="1"/>
</dbReference>
<dbReference type="Gene3D" id="3.40.50.1240">
    <property type="entry name" value="Phosphoglycerate mutase-like"/>
    <property type="match status" value="1"/>
</dbReference>
<dbReference type="Pfam" id="PF00300">
    <property type="entry name" value="His_Phos_1"/>
    <property type="match status" value="1"/>
</dbReference>
<protein>
    <recommendedName>
        <fullName evidence="3">Phosphoglycerate mutase-like protein</fullName>
    </recommendedName>
</protein>
<dbReference type="OrthoDB" id="414418at2759"/>
<dbReference type="AlphaFoldDB" id="A0A9N9KRX6"/>
<dbReference type="InterPro" id="IPR029033">
    <property type="entry name" value="His_PPase_superfam"/>
</dbReference>
<evidence type="ECO:0000313" key="1">
    <source>
        <dbReference type="EMBL" id="CAG8951583.1"/>
    </source>
</evidence>
<dbReference type="InterPro" id="IPR051710">
    <property type="entry name" value="Phosphatase_SH3-domain"/>
</dbReference>
<dbReference type="PANTHER" id="PTHR16469:SF51">
    <property type="entry name" value="TRANSCRIPTION FACTOR TAU 55 KDA SUBUNIT"/>
    <property type="match status" value="1"/>
</dbReference>
<dbReference type="CDD" id="cd07067">
    <property type="entry name" value="HP_PGM_like"/>
    <property type="match status" value="1"/>
</dbReference>
<sequence length="323" mass="35038">MSLQTIYVTRHGPVNYLLTGLKYPLLQFRSNWVVDAKTGEYSASIPSPTGIASDPALAGKGVEQSHELAAHLKTLSPPIERFYSSPFYRCIQTILPAVEAIASTTSDPETKKIRGENGIGEWYGMARFDHPSPAEPQLLKSLFPRYDLEYTPIIKPSVNGETIKELHDRTAYALHRIIEQSDKEGVKAIVICTHAATLIAVGRALTGRMPEDIEEEDFRPFTCGLTTFTRASGGKSEESELGEWEGPGSEIPVVNWREGNGVGGGWKLGKSGDCSFLSGGEERGWRFSGDESFIAAPGQATELDAGSGLGVIIEGKKPGSPRL</sequence>
<reference evidence="1" key="1">
    <citation type="submission" date="2021-07" db="EMBL/GenBank/DDBJ databases">
        <authorList>
            <person name="Durling M."/>
        </authorList>
    </citation>
    <scope>NUCLEOTIDE SEQUENCE</scope>
</reference>
<dbReference type="PANTHER" id="PTHR16469">
    <property type="entry name" value="UBIQUITIN-ASSOCIATED AND SH3 DOMAIN-CONTAINING BA-RELATED"/>
    <property type="match status" value="1"/>
</dbReference>
<gene>
    <name evidence="1" type="ORF">HYFRA_00007499</name>
</gene>
<proteinExistence type="predicted"/>
<accession>A0A9N9KRX6</accession>
<dbReference type="InterPro" id="IPR013078">
    <property type="entry name" value="His_Pase_superF_clade-1"/>
</dbReference>
<evidence type="ECO:0008006" key="3">
    <source>
        <dbReference type="Google" id="ProtNLM"/>
    </source>
</evidence>
<name>A0A9N9KRX6_9HELO</name>